<keyword evidence="1" id="KW-0472">Membrane</keyword>
<name>A0A2T0S0Y4_9BACT</name>
<comment type="caution">
    <text evidence="2">The sequence shown here is derived from an EMBL/GenBank/DDBJ whole genome shotgun (WGS) entry which is preliminary data.</text>
</comment>
<keyword evidence="1" id="KW-0812">Transmembrane</keyword>
<evidence type="ECO:0000313" key="3">
    <source>
        <dbReference type="Proteomes" id="UP000238375"/>
    </source>
</evidence>
<accession>A0A2T0S0Y4</accession>
<reference evidence="2 3" key="1">
    <citation type="submission" date="2018-03" db="EMBL/GenBank/DDBJ databases">
        <title>Genomic Encyclopedia of Archaeal and Bacterial Type Strains, Phase II (KMG-II): from individual species to whole genera.</title>
        <authorList>
            <person name="Goeker M."/>
        </authorList>
    </citation>
    <scope>NUCLEOTIDE SEQUENCE [LARGE SCALE GENOMIC DNA]</scope>
    <source>
        <strain evidence="2 3">DSM 28354</strain>
    </source>
</reference>
<evidence type="ECO:0000313" key="2">
    <source>
        <dbReference type="EMBL" id="PRY27032.1"/>
    </source>
</evidence>
<keyword evidence="1" id="KW-1133">Transmembrane helix</keyword>
<feature type="transmembrane region" description="Helical" evidence="1">
    <location>
        <begin position="52"/>
        <end position="76"/>
    </location>
</feature>
<keyword evidence="3" id="KW-1185">Reference proteome</keyword>
<dbReference type="EMBL" id="PVTE01000035">
    <property type="protein sequence ID" value="PRY27032.1"/>
    <property type="molecule type" value="Genomic_DNA"/>
</dbReference>
<organism evidence="2 3">
    <name type="scientific">Spirosoma oryzae</name>
    <dbReference type="NCBI Taxonomy" id="1469603"/>
    <lineage>
        <taxon>Bacteria</taxon>
        <taxon>Pseudomonadati</taxon>
        <taxon>Bacteroidota</taxon>
        <taxon>Cytophagia</taxon>
        <taxon>Cytophagales</taxon>
        <taxon>Cytophagaceae</taxon>
        <taxon>Spirosoma</taxon>
    </lineage>
</organism>
<evidence type="ECO:0000256" key="1">
    <source>
        <dbReference type="SAM" id="Phobius"/>
    </source>
</evidence>
<protein>
    <submittedName>
        <fullName evidence="2">Uncharacterized protein</fullName>
    </submittedName>
</protein>
<dbReference type="Proteomes" id="UP000238375">
    <property type="component" value="Unassembled WGS sequence"/>
</dbReference>
<gene>
    <name evidence="2" type="ORF">CLV58_13534</name>
</gene>
<sequence length="90" mass="10536">MTPLMTTPYDNFLLRLCTSLNPFSFMTNRLWNWLLNDLVIHKLIPHDKRLCWLWAIGFSVIGISALLTFALIKLIVKSDRLSYTFDSPDF</sequence>
<proteinExistence type="predicted"/>
<dbReference type="AlphaFoldDB" id="A0A2T0S0Y4"/>